<organism evidence="1 2">
    <name type="scientific">Sporothrix epigloea</name>
    <dbReference type="NCBI Taxonomy" id="1892477"/>
    <lineage>
        <taxon>Eukaryota</taxon>
        <taxon>Fungi</taxon>
        <taxon>Dikarya</taxon>
        <taxon>Ascomycota</taxon>
        <taxon>Pezizomycotina</taxon>
        <taxon>Sordariomycetes</taxon>
        <taxon>Sordariomycetidae</taxon>
        <taxon>Ophiostomatales</taxon>
        <taxon>Ophiostomataceae</taxon>
        <taxon>Sporothrix</taxon>
    </lineage>
</organism>
<accession>A0ABP0DIE2</accession>
<dbReference type="SUPFAM" id="SSF55961">
    <property type="entry name" value="Bet v1-like"/>
    <property type="match status" value="1"/>
</dbReference>
<dbReference type="InterPro" id="IPR015075">
    <property type="entry name" value="AtaL"/>
</dbReference>
<comment type="caution">
    <text evidence="1">The sequence shown here is derived from an EMBL/GenBank/DDBJ whole genome shotgun (WGS) entry which is preliminary data.</text>
</comment>
<name>A0ABP0DIE2_9PEZI</name>
<proteinExistence type="predicted"/>
<reference evidence="1 2" key="1">
    <citation type="submission" date="2024-01" db="EMBL/GenBank/DDBJ databases">
        <authorList>
            <person name="Allen C."/>
            <person name="Tagirdzhanova G."/>
        </authorList>
    </citation>
    <scope>NUCLEOTIDE SEQUENCE [LARGE SCALE GENOMIC DNA]</scope>
    <source>
        <strain evidence="1 2">CBS 119000</strain>
    </source>
</reference>
<keyword evidence="2" id="KW-1185">Reference proteome</keyword>
<evidence type="ECO:0000313" key="2">
    <source>
        <dbReference type="Proteomes" id="UP001642502"/>
    </source>
</evidence>
<protein>
    <submittedName>
        <fullName evidence="1">Uncharacterized protein</fullName>
    </submittedName>
</protein>
<sequence length="163" mass="17619">MAIIRLAHTEPVNPKGTAPAITEAQIFAAFQRKIRQPQDFVTAIADCTVLSDEAGVVKRKVHFKQIGGDKPHVATELCTELPPHRVDFEMDNGSTVLNIVSAGPSGEPWDLYITYVFAWNRPELAVDSPAYAEAVAGYKAAAKTAVVSSIATTRQLVSEGKIE</sequence>
<dbReference type="InterPro" id="IPR023393">
    <property type="entry name" value="START-like_dom_sf"/>
</dbReference>
<dbReference type="EMBL" id="CAWUON010000033">
    <property type="protein sequence ID" value="CAK7268024.1"/>
    <property type="molecule type" value="Genomic_DNA"/>
</dbReference>
<gene>
    <name evidence="1" type="ORF">SEPCBS119000_002844</name>
</gene>
<evidence type="ECO:0000313" key="1">
    <source>
        <dbReference type="EMBL" id="CAK7268024.1"/>
    </source>
</evidence>
<dbReference type="Gene3D" id="3.30.530.20">
    <property type="match status" value="1"/>
</dbReference>
<dbReference type="Proteomes" id="UP001642502">
    <property type="component" value="Unassembled WGS sequence"/>
</dbReference>
<dbReference type="Pfam" id="PF08982">
    <property type="entry name" value="AtaL"/>
    <property type="match status" value="1"/>
</dbReference>